<dbReference type="EMBL" id="BMIJ01000001">
    <property type="protein sequence ID" value="GGB83687.1"/>
    <property type="molecule type" value="Genomic_DNA"/>
</dbReference>
<evidence type="ECO:0000313" key="3">
    <source>
        <dbReference type="Proteomes" id="UP000629025"/>
    </source>
</evidence>
<name>A0ABQ1K4G3_9GAMM</name>
<dbReference type="RefSeq" id="WP_188745688.1">
    <property type="nucleotide sequence ID" value="NZ_BMIJ01000001.1"/>
</dbReference>
<dbReference type="NCBIfam" id="TIGR02099">
    <property type="entry name" value="YhdP family protein"/>
    <property type="match status" value="1"/>
</dbReference>
<dbReference type="Proteomes" id="UP000629025">
    <property type="component" value="Unassembled WGS sequence"/>
</dbReference>
<gene>
    <name evidence="2" type="ORF">GCM10011352_06920</name>
</gene>
<keyword evidence="3" id="KW-1185">Reference proteome</keyword>
<organism evidence="2 3">
    <name type="scientific">Marinobacterium zhoushanense</name>
    <dbReference type="NCBI Taxonomy" id="1679163"/>
    <lineage>
        <taxon>Bacteria</taxon>
        <taxon>Pseudomonadati</taxon>
        <taxon>Pseudomonadota</taxon>
        <taxon>Gammaproteobacteria</taxon>
        <taxon>Oceanospirillales</taxon>
        <taxon>Oceanospirillaceae</taxon>
        <taxon>Marinobacterium</taxon>
    </lineage>
</organism>
<dbReference type="PANTHER" id="PTHR38690:SF1">
    <property type="entry name" value="PROTEASE"/>
    <property type="match status" value="1"/>
</dbReference>
<reference evidence="3" key="1">
    <citation type="journal article" date="2019" name="Int. J. Syst. Evol. Microbiol.">
        <title>The Global Catalogue of Microorganisms (GCM) 10K type strain sequencing project: providing services to taxonomists for standard genome sequencing and annotation.</title>
        <authorList>
            <consortium name="The Broad Institute Genomics Platform"/>
            <consortium name="The Broad Institute Genome Sequencing Center for Infectious Disease"/>
            <person name="Wu L."/>
            <person name="Ma J."/>
        </authorList>
    </citation>
    <scope>NUCLEOTIDE SEQUENCE [LARGE SCALE GENOMIC DNA]</scope>
    <source>
        <strain evidence="3">CGMCC 1.15341</strain>
    </source>
</reference>
<evidence type="ECO:0000313" key="2">
    <source>
        <dbReference type="EMBL" id="GGB83687.1"/>
    </source>
</evidence>
<dbReference type="Pfam" id="PF13116">
    <property type="entry name" value="YhdP"/>
    <property type="match status" value="1"/>
</dbReference>
<protein>
    <submittedName>
        <fullName evidence="2">TIGR02099 family protein</fullName>
    </submittedName>
</protein>
<evidence type="ECO:0000259" key="1">
    <source>
        <dbReference type="Pfam" id="PF13116"/>
    </source>
</evidence>
<comment type="caution">
    <text evidence="2">The sequence shown here is derived from an EMBL/GenBank/DDBJ whole genome shotgun (WGS) entry which is preliminary data.</text>
</comment>
<proteinExistence type="predicted"/>
<dbReference type="InterPro" id="IPR025263">
    <property type="entry name" value="YhdP_central"/>
</dbReference>
<feature type="domain" description="YhdP central" evidence="1">
    <location>
        <begin position="5"/>
        <end position="1263"/>
    </location>
</feature>
<dbReference type="PANTHER" id="PTHR38690">
    <property type="entry name" value="PROTEASE-RELATED"/>
    <property type="match status" value="1"/>
</dbReference>
<sequence>MLKASVKHLSWWSLMLAMLLGLAILALRLGLPKVADYRSEIAEYLGESLGVNLDITTLDARWEGYYPALSVGGLRVISAGEQGPEVRLSIETIDVQLDPWRSLLRWQPIFERLELSAADGFWQQRDGQWLHRPGVGADSSGMSERGWRRLLGLILSQPKVGIRDSRLMMIPDVGSARQLESIDAVLENVDSRHQLSGQSRLAGLSEDTRLQFAIQFEGTPEDPLRGDYPFYLKLDSLGPELFNLVDIELPLIRLRAGTEFWGRWHDGALQSLNGALAIGELDYGVAPNRVVLSNSYLDFALLPKSDGYQLQLNNIHLNTEGAELVLPQVLLESAGWQQPFRLQRLAMPELELAALTDWLLHQAALPEAAIALASELQPSGRLQNLVIEWPANGDWRDFELRADADELAVQAYYGAPAASGVSGLLQANISGGAVHLDSDRFDLHFPKLYPQGWAFNRADGIVRWELSPEAALIHSELLHLKDASVSAAGRFSIDIPYDREQQTELTLQIGITDGDATRAQSFTPGHEVGEGLYRWLGDAIQAGHIRQAGLLLHGGTRSLESRQPPVVQLFFDIGQAQLKFDPDWPSIDDADFFLYIHNGDLRVDIRHATLLDTTITSGWAYKPLHDPRLAVIAELDGPAKDLEQVLRSKPLQSVGDALGDWHFDGAMKTGLRLEIPVQTGTGAKLNVVANGRLSDGRLESQAARLSLSQLSGTLAYTSSAGLSSGKLEGKIFDQSISGRIATNKGVTRVDMQGRLPIETAQGWTEIDQLSLMSGTLNYSAALSLCSGQADCASQLEIYSDLQGVAVDLPAPLHLSADQPGELKLHLALDTQQLDFSYRQALKGRFDLTDPSLRGTLHLGEGAAVFRPGAGLYVDGSLVQLDASELMSLLDRLAVAQAQAGSESEGKAVQPLQEVDLWVDRLLVGGNVLNQLHAIVKPGSAGWAVHLEGQEVVGDVRIPDAEQPIEIKLSRLSLGQSQTDDSASDLAVEEGNNSQLLSPASMTAADIEIDKLLFRGRDWGRWKANLRPEGQRLRVQNIDAQLAQFSLKGELNWLGGAHPHTGLTLKIQGRDIGRQLEQWQMDKAIESEALSSDLQLDWPGAPWSISLANLDGAFEFQFKDGRLIESGNSANLLRVFGILNFNTLGRRLKLDFSDLFQKGVAFDRLEGRYRIAKGIASTLDPLVMEGPSANLKATGSLNLIDETVDKEMEVVLPLASNVPFAAVLLGAPQVAGAVFLIDKLIGDKLERVTTLKYHISGDWSEPQVELQTSNAQNRKDSP</sequence>
<dbReference type="InterPro" id="IPR011836">
    <property type="entry name" value="YhdP"/>
</dbReference>
<accession>A0ABQ1K4G3</accession>